<evidence type="ECO:0000313" key="3">
    <source>
        <dbReference type="EMBL" id="CAA7045875.1"/>
    </source>
</evidence>
<gene>
    <name evidence="3" type="ORF">MERR_LOCUS33110</name>
    <name evidence="2" type="ORF">MERR_LOCUS8761</name>
</gene>
<dbReference type="Proteomes" id="UP000467841">
    <property type="component" value="Unassembled WGS sequence"/>
</dbReference>
<accession>A0A6D2KCN6</accession>
<feature type="signal peptide" evidence="1">
    <location>
        <begin position="1"/>
        <end position="33"/>
    </location>
</feature>
<name>A0A6D2KCN6_9BRAS</name>
<proteinExistence type="predicted"/>
<feature type="chain" id="PRO_5036173324" evidence="1">
    <location>
        <begin position="34"/>
        <end position="136"/>
    </location>
</feature>
<keyword evidence="1" id="KW-0732">Signal</keyword>
<keyword evidence="4" id="KW-1185">Reference proteome</keyword>
<evidence type="ECO:0000256" key="1">
    <source>
        <dbReference type="SAM" id="SignalP"/>
    </source>
</evidence>
<reference evidence="3 4" key="1">
    <citation type="submission" date="2020-01" db="EMBL/GenBank/DDBJ databases">
        <authorList>
            <person name="Mishra B."/>
        </authorList>
    </citation>
    <scope>NUCLEOTIDE SEQUENCE [LARGE SCALE GENOMIC DNA]</scope>
</reference>
<dbReference type="EMBL" id="CACVBM020001331">
    <property type="protein sequence ID" value="CAA7045875.1"/>
    <property type="molecule type" value="Genomic_DNA"/>
</dbReference>
<dbReference type="EMBL" id="CACVBM020000621">
    <property type="protein sequence ID" value="CAA7021526.1"/>
    <property type="molecule type" value="Genomic_DNA"/>
</dbReference>
<evidence type="ECO:0000313" key="2">
    <source>
        <dbReference type="EMBL" id="CAA7021526.1"/>
    </source>
</evidence>
<sequence>MTLLLLPPVISSLARLFCLFVLLGSAALLGTESDEICRDLEDGSLTSLLQLTGAASPCVRRPLLTPSEHLYGDAETSVKTSGYTSALLFHGSIPSLFISDPFRLTSASLLRSRSVVSLHHLLQPWSFEASRPTPRR</sequence>
<protein>
    <submittedName>
        <fullName evidence="3">Uncharacterized protein</fullName>
    </submittedName>
</protein>
<evidence type="ECO:0000313" key="4">
    <source>
        <dbReference type="Proteomes" id="UP000467841"/>
    </source>
</evidence>
<dbReference type="AlphaFoldDB" id="A0A6D2KCN6"/>
<organism evidence="3 4">
    <name type="scientific">Microthlaspi erraticum</name>
    <dbReference type="NCBI Taxonomy" id="1685480"/>
    <lineage>
        <taxon>Eukaryota</taxon>
        <taxon>Viridiplantae</taxon>
        <taxon>Streptophyta</taxon>
        <taxon>Embryophyta</taxon>
        <taxon>Tracheophyta</taxon>
        <taxon>Spermatophyta</taxon>
        <taxon>Magnoliopsida</taxon>
        <taxon>eudicotyledons</taxon>
        <taxon>Gunneridae</taxon>
        <taxon>Pentapetalae</taxon>
        <taxon>rosids</taxon>
        <taxon>malvids</taxon>
        <taxon>Brassicales</taxon>
        <taxon>Brassicaceae</taxon>
        <taxon>Coluteocarpeae</taxon>
        <taxon>Microthlaspi</taxon>
    </lineage>
</organism>